<gene>
    <name evidence="4" type="ORF">U729_465</name>
</gene>
<sequence>MQNYFEKSTKIRWIIFLFLSFLITKVCYILIPPPNNISANDYLNNIPSKKELSKKLKENTLYKIGDEVISRDAKITINSIKKDDEFLSDKPKENNEYIILNITITNIGDSIVSYNPFDFYLKGKDGIFKSCHKLKLGGIKALSNGKLSPGKSITGELVFEEEKDSEGLILKFTSNIFSDDTSFIKLN</sequence>
<dbReference type="Gene3D" id="2.60.40.1240">
    <property type="match status" value="1"/>
</dbReference>
<dbReference type="Pfam" id="PF11611">
    <property type="entry name" value="DUF4352"/>
    <property type="match status" value="1"/>
</dbReference>
<protein>
    <recommendedName>
        <fullName evidence="3">DUF4352 domain-containing protein</fullName>
    </recommendedName>
</protein>
<evidence type="ECO:0000259" key="3">
    <source>
        <dbReference type="Pfam" id="PF11611"/>
    </source>
</evidence>
<keyword evidence="1" id="KW-0732">Signal</keyword>
<evidence type="ECO:0000256" key="1">
    <source>
        <dbReference type="ARBA" id="ARBA00022729"/>
    </source>
</evidence>
<feature type="domain" description="DUF4352" evidence="3">
    <location>
        <begin position="62"/>
        <end position="180"/>
    </location>
</feature>
<name>A0A0A7FZV2_9CLOT</name>
<dbReference type="EMBL" id="CP006905">
    <property type="protein sequence ID" value="AIY85143.1"/>
    <property type="molecule type" value="Genomic_DNA"/>
</dbReference>
<keyword evidence="2" id="KW-1133">Transmembrane helix</keyword>
<evidence type="ECO:0000256" key="2">
    <source>
        <dbReference type="SAM" id="Phobius"/>
    </source>
</evidence>
<dbReference type="InterPro" id="IPR029050">
    <property type="entry name" value="Immunoprotect_excell_Ig-like"/>
</dbReference>
<keyword evidence="5" id="KW-1185">Reference proteome</keyword>
<keyword evidence="2" id="KW-0472">Membrane</keyword>
<dbReference type="KEGG" id="cbv:U729_465"/>
<dbReference type="STRING" id="1561.NPD11_2528"/>
<reference evidence="4 5" key="1">
    <citation type="journal article" date="2015" name="Infect. Genet. Evol.">
        <title>Genomic sequences of six botulinum neurotoxin-producing strains representing three clostridial species illustrate the mobility and diversity of botulinum neurotoxin genes.</title>
        <authorList>
            <person name="Smith T.J."/>
            <person name="Hill K.K."/>
            <person name="Xie G."/>
            <person name="Foley B.T."/>
            <person name="Williamson C.H."/>
            <person name="Foster J.T."/>
            <person name="Johnson S.L."/>
            <person name="Chertkov O."/>
            <person name="Teshima H."/>
            <person name="Gibbons H.S."/>
            <person name="Johnsky L.A."/>
            <person name="Karavis M.A."/>
            <person name="Smith L.A."/>
        </authorList>
    </citation>
    <scope>NUCLEOTIDE SEQUENCE [LARGE SCALE GENOMIC DNA]</scope>
    <source>
        <strain evidence="4">Sullivan</strain>
    </source>
</reference>
<dbReference type="AlphaFoldDB" id="A0A0A7FZV2"/>
<dbReference type="Proteomes" id="UP000030635">
    <property type="component" value="Chromosome"/>
</dbReference>
<organism evidence="4 5">
    <name type="scientific">Clostridium baratii str. Sullivan</name>
    <dbReference type="NCBI Taxonomy" id="1415775"/>
    <lineage>
        <taxon>Bacteria</taxon>
        <taxon>Bacillati</taxon>
        <taxon>Bacillota</taxon>
        <taxon>Clostridia</taxon>
        <taxon>Eubacteriales</taxon>
        <taxon>Clostridiaceae</taxon>
        <taxon>Clostridium</taxon>
    </lineage>
</organism>
<proteinExistence type="predicted"/>
<feature type="transmembrane region" description="Helical" evidence="2">
    <location>
        <begin position="12"/>
        <end position="31"/>
    </location>
</feature>
<dbReference type="RefSeq" id="WP_039311301.1">
    <property type="nucleotide sequence ID" value="NZ_CP006905.1"/>
</dbReference>
<accession>A0A0A7FZV2</accession>
<dbReference type="eggNOG" id="ENOG5033ATC">
    <property type="taxonomic scope" value="Bacteria"/>
</dbReference>
<dbReference type="HOGENOM" id="CLU_1445293_0_0_9"/>
<dbReference type="InterPro" id="IPR029051">
    <property type="entry name" value="DUF4352"/>
</dbReference>
<evidence type="ECO:0000313" key="4">
    <source>
        <dbReference type="EMBL" id="AIY85143.1"/>
    </source>
</evidence>
<evidence type="ECO:0000313" key="5">
    <source>
        <dbReference type="Proteomes" id="UP000030635"/>
    </source>
</evidence>
<keyword evidence="2" id="KW-0812">Transmembrane</keyword>
<dbReference type="OrthoDB" id="9794580at2"/>